<dbReference type="PROSITE" id="PS00601">
    <property type="entry name" value="IRF_1"/>
    <property type="match status" value="1"/>
</dbReference>
<keyword evidence="6" id="KW-0539">Nucleus</keyword>
<evidence type="ECO:0000256" key="6">
    <source>
        <dbReference type="ARBA" id="ARBA00023242"/>
    </source>
</evidence>
<dbReference type="InterPro" id="IPR001346">
    <property type="entry name" value="Interferon_reg_fact_DNA-bd_dom"/>
</dbReference>
<dbReference type="PANTHER" id="PTHR11949">
    <property type="entry name" value="INTERFERON REGULATORY FACTOR"/>
    <property type="match status" value="1"/>
</dbReference>
<dbReference type="FunFam" id="1.10.10.10:FF:000041">
    <property type="entry name" value="Interferon regulatory factor 4"/>
    <property type="match status" value="1"/>
</dbReference>
<dbReference type="InterPro" id="IPR017855">
    <property type="entry name" value="SMAD-like_dom_sf"/>
</dbReference>
<comment type="caution">
    <text evidence="8">The sequence shown here is derived from an EMBL/GenBank/DDBJ whole genome shotgun (WGS) entry which is preliminary data.</text>
</comment>
<dbReference type="Proteomes" id="UP001557470">
    <property type="component" value="Unassembled WGS sequence"/>
</dbReference>
<dbReference type="SUPFAM" id="SSF46785">
    <property type="entry name" value="Winged helix' DNA-binding domain"/>
    <property type="match status" value="1"/>
</dbReference>
<keyword evidence="3" id="KW-0238">DNA-binding</keyword>
<keyword evidence="2" id="KW-0805">Transcription regulation</keyword>
<dbReference type="InterPro" id="IPR036390">
    <property type="entry name" value="WH_DNA-bd_sf"/>
</dbReference>
<dbReference type="InterPro" id="IPR019817">
    <property type="entry name" value="Interferon_reg_fac_CS"/>
</dbReference>
<evidence type="ECO:0000256" key="3">
    <source>
        <dbReference type="ARBA" id="ARBA00023125"/>
    </source>
</evidence>
<feature type="domain" description="IRF tryptophan pentad repeat" evidence="7">
    <location>
        <begin position="24"/>
        <end position="131"/>
    </location>
</feature>
<keyword evidence="5" id="KW-0804">Transcription</keyword>
<dbReference type="InterPro" id="IPR019471">
    <property type="entry name" value="Interferon_reg_factor-3"/>
</dbReference>
<gene>
    <name evidence="8" type="ORF">UPYG_G00072830</name>
</gene>
<reference evidence="8 9" key="1">
    <citation type="submission" date="2024-06" db="EMBL/GenBank/DDBJ databases">
        <authorList>
            <person name="Pan Q."/>
            <person name="Wen M."/>
            <person name="Jouanno E."/>
            <person name="Zahm M."/>
            <person name="Klopp C."/>
            <person name="Cabau C."/>
            <person name="Louis A."/>
            <person name="Berthelot C."/>
            <person name="Parey E."/>
            <person name="Roest Crollius H."/>
            <person name="Montfort J."/>
            <person name="Robinson-Rechavi M."/>
            <person name="Bouchez O."/>
            <person name="Lampietro C."/>
            <person name="Lopez Roques C."/>
            <person name="Donnadieu C."/>
            <person name="Postlethwait J."/>
            <person name="Bobe J."/>
            <person name="Verreycken H."/>
            <person name="Guiguen Y."/>
        </authorList>
    </citation>
    <scope>NUCLEOTIDE SEQUENCE [LARGE SCALE GENOMIC DNA]</scope>
    <source>
        <strain evidence="8">Up_M1</strain>
        <tissue evidence="8">Testis</tissue>
    </source>
</reference>
<organism evidence="8 9">
    <name type="scientific">Umbra pygmaea</name>
    <name type="common">Eastern mudminnow</name>
    <dbReference type="NCBI Taxonomy" id="75934"/>
    <lineage>
        <taxon>Eukaryota</taxon>
        <taxon>Metazoa</taxon>
        <taxon>Chordata</taxon>
        <taxon>Craniata</taxon>
        <taxon>Vertebrata</taxon>
        <taxon>Euteleostomi</taxon>
        <taxon>Actinopterygii</taxon>
        <taxon>Neopterygii</taxon>
        <taxon>Teleostei</taxon>
        <taxon>Protacanthopterygii</taxon>
        <taxon>Esociformes</taxon>
        <taxon>Umbridae</taxon>
        <taxon>Umbra</taxon>
    </lineage>
</organism>
<dbReference type="Gene3D" id="2.60.200.10">
    <property type="match status" value="1"/>
</dbReference>
<comment type="subcellular location">
    <subcellularLocation>
        <location evidence="1">Nucleus</location>
    </subcellularLocation>
</comment>
<evidence type="ECO:0000256" key="1">
    <source>
        <dbReference type="ARBA" id="ARBA00004123"/>
    </source>
</evidence>
<evidence type="ECO:0000313" key="9">
    <source>
        <dbReference type="Proteomes" id="UP001557470"/>
    </source>
</evidence>
<dbReference type="AlphaFoldDB" id="A0ABD0XRS7"/>
<dbReference type="SMART" id="SM01243">
    <property type="entry name" value="IRF-3"/>
    <property type="match status" value="1"/>
</dbReference>
<dbReference type="GO" id="GO:0045944">
    <property type="term" value="P:positive regulation of transcription by RNA polymerase II"/>
    <property type="evidence" value="ECO:0007669"/>
    <property type="project" value="UniProtKB-ARBA"/>
</dbReference>
<dbReference type="Pfam" id="PF10401">
    <property type="entry name" value="IRF-3"/>
    <property type="match status" value="1"/>
</dbReference>
<dbReference type="FunFam" id="2.60.200.10:FF:000019">
    <property type="entry name" value="Interferon regulatory factor 9"/>
    <property type="match status" value="1"/>
</dbReference>
<evidence type="ECO:0000313" key="8">
    <source>
        <dbReference type="EMBL" id="KAL1006475.1"/>
    </source>
</evidence>
<name>A0ABD0XRS7_UMBPY</name>
<dbReference type="Pfam" id="PF00605">
    <property type="entry name" value="IRF"/>
    <property type="match status" value="1"/>
</dbReference>
<dbReference type="InterPro" id="IPR008984">
    <property type="entry name" value="SMAD_FHA_dom_sf"/>
</dbReference>
<evidence type="ECO:0000256" key="4">
    <source>
        <dbReference type="ARBA" id="ARBA00023159"/>
    </source>
</evidence>
<dbReference type="PANTHER" id="PTHR11949:SF26">
    <property type="entry name" value="INTERFERON REGULATORY FACTOR 9"/>
    <property type="match status" value="1"/>
</dbReference>
<dbReference type="SUPFAM" id="SSF49879">
    <property type="entry name" value="SMAD/FHA domain"/>
    <property type="match status" value="1"/>
</dbReference>
<dbReference type="Gene3D" id="1.10.10.10">
    <property type="entry name" value="Winged helix-like DNA-binding domain superfamily/Winged helix DNA-binding domain"/>
    <property type="match status" value="1"/>
</dbReference>
<dbReference type="GO" id="GO:0005634">
    <property type="term" value="C:nucleus"/>
    <property type="evidence" value="ECO:0007669"/>
    <property type="project" value="UniProtKB-SubCell"/>
</dbReference>
<keyword evidence="9" id="KW-1185">Reference proteome</keyword>
<evidence type="ECO:0000259" key="7">
    <source>
        <dbReference type="PROSITE" id="PS51507"/>
    </source>
</evidence>
<proteinExistence type="predicted"/>
<protein>
    <recommendedName>
        <fullName evidence="7">IRF tryptophan pentad repeat domain-containing protein</fullName>
    </recommendedName>
</protein>
<dbReference type="EMBL" id="JAGEUA010000002">
    <property type="protein sequence ID" value="KAL1006475.1"/>
    <property type="molecule type" value="Genomic_DNA"/>
</dbReference>
<dbReference type="GO" id="GO:0003700">
    <property type="term" value="F:DNA-binding transcription factor activity"/>
    <property type="evidence" value="ECO:0007669"/>
    <property type="project" value="UniProtKB-ARBA"/>
</dbReference>
<dbReference type="InterPro" id="IPR036388">
    <property type="entry name" value="WH-like_DNA-bd_sf"/>
</dbReference>
<accession>A0ABD0XRS7</accession>
<dbReference type="SMART" id="SM00348">
    <property type="entry name" value="IRF"/>
    <property type="match status" value="1"/>
</dbReference>
<dbReference type="CDD" id="cd00103">
    <property type="entry name" value="IRF"/>
    <property type="match status" value="1"/>
</dbReference>
<dbReference type="GO" id="GO:0000976">
    <property type="term" value="F:transcription cis-regulatory region binding"/>
    <property type="evidence" value="ECO:0007669"/>
    <property type="project" value="UniProtKB-ARBA"/>
</dbReference>
<evidence type="ECO:0000256" key="2">
    <source>
        <dbReference type="ARBA" id="ARBA00023015"/>
    </source>
</evidence>
<dbReference type="PRINTS" id="PR00267">
    <property type="entry name" value="INTFRNREGFCT"/>
</dbReference>
<evidence type="ECO:0000256" key="5">
    <source>
        <dbReference type="ARBA" id="ARBA00023163"/>
    </source>
</evidence>
<dbReference type="PROSITE" id="PS51507">
    <property type="entry name" value="IRF_2"/>
    <property type="match status" value="1"/>
</dbReference>
<sequence length="446" mass="50548">MRKGSAVGSYSVFSGMAARKTRSTRKLRSWMVDQVNSGRYRGLIWDDDAKTMFRIPWKHAGKQDYRSDEDGAIFKAWAVFKGKLSSDSNADPASWKTRLRVALNKSEEFKEVNERSQLDISEPYKVYRLVPLNEQVDTHTFETVNRKGHARARGIKRVSSGSDSKEEEEVTVKQMKEEVSASLPINMSFQEDEQSFLTIQQEQFDQSLVITKSDETINEIQVNVTIETVPTPGAQDAFHILVQYLGREVLKCNVMGSDVRIAYQPSSPVPPTPLMGRFPRIHLPDPPSILTSNPDMGQQLQALSTLLPFMEKGVMLTSTRTGVYAKRYCQGRVFWTGPHTAAGLHKMNRAAEPVRLFDKEVFRKELDEFRSFGGVQPRCDITLCFGEEFSDTEDPSGKLIITQITLPWAQRQVKEAEEFRETMTCLRDFATQSGDVTINLVPVPYP</sequence>
<keyword evidence="4" id="KW-0010">Activator</keyword>